<dbReference type="PANTHER" id="PTHR24314">
    <property type="entry name" value="NON-SPECIFIC LIPID TRANSFER PROTEIN-RELATED"/>
    <property type="match status" value="1"/>
</dbReference>
<sequence length="399" mass="44016">MSMNFNKRKEGKTTWFESCLTFCLCNSGIGYAVAKEFLKAGDSVVICSRSVWILSCISVAVDLRTNPIIVGALGVVHLIPCQRWTIVTAAEHVEAAVQSLRGEFGELRVWDTKCDVREAQDVKNLVAFAQQNLKYIDIWVDNLKAVTHSFALSTVCPGSNAYSFKPLCYYKHHWFNDVLPRGEKAINMMLERPQGGHIFNIDGAGSDGIPTSRSMHYRPSMSAHVNTQGAWPVEVCGVIGENIASTSRFAAYGVTKCSVVHLTKSLQAELQMQDVKNVVVHNLSVQSSCCIMIYFSLRCITLNWSLKLPGCGCYSISCGIQSCISSSHDLVLMILQLGMVTTDLLMSGATTKQVAEFLVPWICSHKCNKEAHLYSVVESPFPDILCKLTYSVLSAIQFG</sequence>
<dbReference type="SUPFAM" id="SSF51735">
    <property type="entry name" value="NAD(P)-binding Rossmann-fold domains"/>
    <property type="match status" value="1"/>
</dbReference>
<dbReference type="GO" id="GO:0010304">
    <property type="term" value="P:PSII associated light-harvesting complex II catabolic process"/>
    <property type="evidence" value="ECO:0007669"/>
    <property type="project" value="TreeGrafter"/>
</dbReference>
<dbReference type="CDD" id="cd05233">
    <property type="entry name" value="SDR_c"/>
    <property type="match status" value="1"/>
</dbReference>
<dbReference type="Gene3D" id="3.40.50.720">
    <property type="entry name" value="NAD(P)-binding Rossmann-like Domain"/>
    <property type="match status" value="1"/>
</dbReference>
<dbReference type="InterPro" id="IPR036291">
    <property type="entry name" value="NAD(P)-bd_dom_sf"/>
</dbReference>
<protein>
    <submittedName>
        <fullName evidence="1">Uncharacterized protein</fullName>
    </submittedName>
</protein>
<dbReference type="PANTHER" id="PTHR24314:SF15">
    <property type="entry name" value="CHLOROPHYLL(IDE) B REDUCTASE NOL, CHLOROPLASTIC"/>
    <property type="match status" value="1"/>
</dbReference>
<gene>
    <name evidence="1" type="ORF">RJ641_005190</name>
</gene>
<dbReference type="GO" id="GO:0034256">
    <property type="term" value="F:chlorophyll(ide) b reductase activity"/>
    <property type="evidence" value="ECO:0007669"/>
    <property type="project" value="TreeGrafter"/>
</dbReference>
<keyword evidence="2" id="KW-1185">Reference proteome</keyword>
<accession>A0AAN8V7I5</accession>
<reference evidence="1 2" key="1">
    <citation type="submission" date="2023-12" db="EMBL/GenBank/DDBJ databases">
        <title>A high-quality genome assembly for Dillenia turbinata (Dilleniales).</title>
        <authorList>
            <person name="Chanderbali A."/>
        </authorList>
    </citation>
    <scope>NUCLEOTIDE SEQUENCE [LARGE SCALE GENOMIC DNA]</scope>
    <source>
        <strain evidence="1">LSX21</strain>
        <tissue evidence="1">Leaf</tissue>
    </source>
</reference>
<comment type="caution">
    <text evidence="1">The sequence shown here is derived from an EMBL/GenBank/DDBJ whole genome shotgun (WGS) entry which is preliminary data.</text>
</comment>
<dbReference type="EMBL" id="JBAMMX010000013">
    <property type="protein sequence ID" value="KAK6928985.1"/>
    <property type="molecule type" value="Genomic_DNA"/>
</dbReference>
<evidence type="ECO:0000313" key="1">
    <source>
        <dbReference type="EMBL" id="KAK6928985.1"/>
    </source>
</evidence>
<dbReference type="Proteomes" id="UP001370490">
    <property type="component" value="Unassembled WGS sequence"/>
</dbReference>
<organism evidence="1 2">
    <name type="scientific">Dillenia turbinata</name>
    <dbReference type="NCBI Taxonomy" id="194707"/>
    <lineage>
        <taxon>Eukaryota</taxon>
        <taxon>Viridiplantae</taxon>
        <taxon>Streptophyta</taxon>
        <taxon>Embryophyta</taxon>
        <taxon>Tracheophyta</taxon>
        <taxon>Spermatophyta</taxon>
        <taxon>Magnoliopsida</taxon>
        <taxon>eudicotyledons</taxon>
        <taxon>Gunneridae</taxon>
        <taxon>Pentapetalae</taxon>
        <taxon>Dilleniales</taxon>
        <taxon>Dilleniaceae</taxon>
        <taxon>Dillenia</taxon>
    </lineage>
</organism>
<dbReference type="AlphaFoldDB" id="A0AAN8V7I5"/>
<dbReference type="GO" id="GO:0015996">
    <property type="term" value="P:chlorophyll catabolic process"/>
    <property type="evidence" value="ECO:0007669"/>
    <property type="project" value="TreeGrafter"/>
</dbReference>
<dbReference type="InterPro" id="IPR052625">
    <property type="entry name" value="Chl_b_Red"/>
</dbReference>
<name>A0AAN8V7I5_9MAGN</name>
<proteinExistence type="predicted"/>
<evidence type="ECO:0000313" key="2">
    <source>
        <dbReference type="Proteomes" id="UP001370490"/>
    </source>
</evidence>